<feature type="region of interest" description="Disordered" evidence="1">
    <location>
        <begin position="30"/>
        <end position="69"/>
    </location>
</feature>
<reference evidence="4" key="1">
    <citation type="submission" date="2016-10" db="EMBL/GenBank/DDBJ databases">
        <authorList>
            <person name="Varghese N."/>
            <person name="Submissions S."/>
        </authorList>
    </citation>
    <scope>NUCLEOTIDE SEQUENCE [LARGE SCALE GENOMIC DNA]</scope>
    <source>
        <strain evidence="4">IBRC-M 10403</strain>
    </source>
</reference>
<dbReference type="AlphaFoldDB" id="A0A1G6YZY5"/>
<protein>
    <recommendedName>
        <fullName evidence="5">DUF3558 domain-containing protein</fullName>
    </recommendedName>
</protein>
<sequence>KGTPLPTPAPRLLLALPATIALAVTLAACSSDTPGTPLPEDTTTQATSSTARTSPRTTSKPAKPDSPLAAIDSCTLMPDALKTQLKLVDERTDNTGGARACLWNDTESDYTVAIGIRDTQGIGEFDTSLGAATDTTIGGRPAKLQRARGDACVIAISVTDRARVDVTTIANSHEQGCQIGTQVAETVAAQLP</sequence>
<name>A0A1G6YZY5_9PSEU</name>
<dbReference type="RefSeq" id="WP_228772032.1">
    <property type="nucleotide sequence ID" value="NZ_FMZZ01000024.1"/>
</dbReference>
<dbReference type="InterPro" id="IPR024520">
    <property type="entry name" value="DUF3558"/>
</dbReference>
<evidence type="ECO:0008006" key="5">
    <source>
        <dbReference type="Google" id="ProtNLM"/>
    </source>
</evidence>
<accession>A0A1G6YZY5</accession>
<evidence type="ECO:0000256" key="1">
    <source>
        <dbReference type="SAM" id="MobiDB-lite"/>
    </source>
</evidence>
<feature type="compositionally biased region" description="Low complexity" evidence="1">
    <location>
        <begin position="42"/>
        <end position="59"/>
    </location>
</feature>
<evidence type="ECO:0000256" key="2">
    <source>
        <dbReference type="SAM" id="SignalP"/>
    </source>
</evidence>
<feature type="signal peptide" evidence="2">
    <location>
        <begin position="1"/>
        <end position="23"/>
    </location>
</feature>
<organism evidence="3 4">
    <name type="scientific">Actinokineospora iranica</name>
    <dbReference type="NCBI Taxonomy" id="1271860"/>
    <lineage>
        <taxon>Bacteria</taxon>
        <taxon>Bacillati</taxon>
        <taxon>Actinomycetota</taxon>
        <taxon>Actinomycetes</taxon>
        <taxon>Pseudonocardiales</taxon>
        <taxon>Pseudonocardiaceae</taxon>
        <taxon>Actinokineospora</taxon>
    </lineage>
</organism>
<keyword evidence="2" id="KW-0732">Signal</keyword>
<feature type="chain" id="PRO_5011591506" description="DUF3558 domain-containing protein" evidence="2">
    <location>
        <begin position="24"/>
        <end position="192"/>
    </location>
</feature>
<evidence type="ECO:0000313" key="3">
    <source>
        <dbReference type="EMBL" id="SDD95832.1"/>
    </source>
</evidence>
<evidence type="ECO:0000313" key="4">
    <source>
        <dbReference type="Proteomes" id="UP000199501"/>
    </source>
</evidence>
<dbReference type="Pfam" id="PF12079">
    <property type="entry name" value="DUF3558"/>
    <property type="match status" value="1"/>
</dbReference>
<feature type="non-terminal residue" evidence="3">
    <location>
        <position position="1"/>
    </location>
</feature>
<proteinExistence type="predicted"/>
<keyword evidence="4" id="KW-1185">Reference proteome</keyword>
<dbReference type="Proteomes" id="UP000199501">
    <property type="component" value="Unassembled WGS sequence"/>
</dbReference>
<dbReference type="EMBL" id="FMZZ01000024">
    <property type="protein sequence ID" value="SDD95832.1"/>
    <property type="molecule type" value="Genomic_DNA"/>
</dbReference>
<gene>
    <name evidence="3" type="ORF">SAMN05216174_12463</name>
</gene>